<dbReference type="InterPro" id="IPR005135">
    <property type="entry name" value="Endo/exonuclease/phosphatase"/>
</dbReference>
<dbReference type="GO" id="GO:0004519">
    <property type="term" value="F:endonuclease activity"/>
    <property type="evidence" value="ECO:0007669"/>
    <property type="project" value="UniProtKB-KW"/>
</dbReference>
<dbReference type="Gene3D" id="3.60.10.10">
    <property type="entry name" value="Endonuclease/exonuclease/phosphatase"/>
    <property type="match status" value="1"/>
</dbReference>
<comment type="caution">
    <text evidence="2">The sequence shown here is derived from an EMBL/GenBank/DDBJ whole genome shotgun (WGS) entry which is preliminary data.</text>
</comment>
<keyword evidence="2" id="KW-0540">Nuclease</keyword>
<reference evidence="2 3" key="1">
    <citation type="submission" date="2023-07" db="EMBL/GenBank/DDBJ databases">
        <title>Sequencing the genomes of 1000 actinobacteria strains.</title>
        <authorList>
            <person name="Klenk H.-P."/>
        </authorList>
    </citation>
    <scope>NUCLEOTIDE SEQUENCE [LARGE SCALE GENOMIC DNA]</scope>
    <source>
        <strain evidence="2 3">DSM 46740</strain>
    </source>
</reference>
<dbReference type="PANTHER" id="PTHR41349:SF1">
    <property type="entry name" value="PROTEIN CBG08683"/>
    <property type="match status" value="1"/>
</dbReference>
<dbReference type="Pfam" id="PF03372">
    <property type="entry name" value="Exo_endo_phos"/>
    <property type="match status" value="1"/>
</dbReference>
<dbReference type="PANTHER" id="PTHR41349">
    <property type="match status" value="1"/>
</dbReference>
<evidence type="ECO:0000313" key="3">
    <source>
        <dbReference type="Proteomes" id="UP001225356"/>
    </source>
</evidence>
<dbReference type="RefSeq" id="WP_307561484.1">
    <property type="nucleotide sequence ID" value="NZ_JAUSQU010000001.1"/>
</dbReference>
<dbReference type="EMBL" id="JAUSQU010000001">
    <property type="protein sequence ID" value="MDP9845658.1"/>
    <property type="molecule type" value="Genomic_DNA"/>
</dbReference>
<sequence length="392" mass="42402">MSNEPLHFVTDAIPLRNARALRPYTATVKGLLRGDAEGLVFHKTGGPPWITVGADGAISGVPRLPSALRPTVARIEARNAAGETAAATVEIEVKAPGVKLVPELRVMSWNLWYGGSKVKGARDKQVKFLLDHDVDVVGLQETASTSAQELAEALGWDYFQADSNLGIASRYPIVSRGPLPSASGLNGACARIRVDEERRQDIVVWNAHLGYTPYGPYDACFGKVTPRQLVEGEIASGRTPQITAILAAMKPDLDAAERTPVLLTGDFNAPSHLDWTPATDRYDYGYVAWPASVLAEKAGLRDSFRVAHPDPVADPGVTWSPISPVFTGGYGHDDHTGEPEPQDRIDFVYYAGNLRVQDSRTLVEGIPADIPHHSGNSWTSDHAAVLTTFRVR</sequence>
<proteinExistence type="predicted"/>
<evidence type="ECO:0000313" key="2">
    <source>
        <dbReference type="EMBL" id="MDP9845658.1"/>
    </source>
</evidence>
<protein>
    <submittedName>
        <fullName evidence="2">Endonuclease/exonuclease/phosphatase family metal-dependent hydrolase</fullName>
    </submittedName>
</protein>
<evidence type="ECO:0000259" key="1">
    <source>
        <dbReference type="Pfam" id="PF03372"/>
    </source>
</evidence>
<gene>
    <name evidence="2" type="ORF">J2853_004869</name>
</gene>
<organism evidence="2 3">
    <name type="scientific">Streptosporangium lutulentum</name>
    <dbReference type="NCBI Taxonomy" id="1461250"/>
    <lineage>
        <taxon>Bacteria</taxon>
        <taxon>Bacillati</taxon>
        <taxon>Actinomycetota</taxon>
        <taxon>Actinomycetes</taxon>
        <taxon>Streptosporangiales</taxon>
        <taxon>Streptosporangiaceae</taxon>
        <taxon>Streptosporangium</taxon>
    </lineage>
</organism>
<name>A0ABT9QH84_9ACTN</name>
<keyword evidence="3" id="KW-1185">Reference proteome</keyword>
<feature type="domain" description="Endonuclease/exonuclease/phosphatase" evidence="1">
    <location>
        <begin position="107"/>
        <end position="382"/>
    </location>
</feature>
<dbReference type="SUPFAM" id="SSF56219">
    <property type="entry name" value="DNase I-like"/>
    <property type="match status" value="1"/>
</dbReference>
<dbReference type="Proteomes" id="UP001225356">
    <property type="component" value="Unassembled WGS sequence"/>
</dbReference>
<keyword evidence="2" id="KW-0255">Endonuclease</keyword>
<accession>A0ABT9QH84</accession>
<dbReference type="InterPro" id="IPR036691">
    <property type="entry name" value="Endo/exonu/phosph_ase_sf"/>
</dbReference>
<keyword evidence="2" id="KW-0378">Hydrolase</keyword>
<dbReference type="GO" id="GO:0016787">
    <property type="term" value="F:hydrolase activity"/>
    <property type="evidence" value="ECO:0007669"/>
    <property type="project" value="UniProtKB-KW"/>
</dbReference>